<evidence type="ECO:0000313" key="2">
    <source>
        <dbReference type="Proteomes" id="UP000800040"/>
    </source>
</evidence>
<reference evidence="1" key="1">
    <citation type="submission" date="2020-01" db="EMBL/GenBank/DDBJ databases">
        <authorList>
            <consortium name="DOE Joint Genome Institute"/>
            <person name="Haridas S."/>
            <person name="Albert R."/>
            <person name="Binder M."/>
            <person name="Bloem J."/>
            <person name="Labutti K."/>
            <person name="Salamov A."/>
            <person name="Andreopoulos B."/>
            <person name="Baker S.E."/>
            <person name="Barry K."/>
            <person name="Bills G."/>
            <person name="Bluhm B.H."/>
            <person name="Cannon C."/>
            <person name="Castanera R."/>
            <person name="Culley D.E."/>
            <person name="Daum C."/>
            <person name="Ezra D."/>
            <person name="Gonzalez J.B."/>
            <person name="Henrissat B."/>
            <person name="Kuo A."/>
            <person name="Liang C."/>
            <person name="Lipzen A."/>
            <person name="Lutzoni F."/>
            <person name="Magnuson J."/>
            <person name="Mondo S."/>
            <person name="Nolan M."/>
            <person name="Ohm R."/>
            <person name="Pangilinan J."/>
            <person name="Park H.-J."/>
            <person name="Ramirez L."/>
            <person name="Alfaro M."/>
            <person name="Sun H."/>
            <person name="Tritt A."/>
            <person name="Yoshinaga Y."/>
            <person name="Zwiers L.-H."/>
            <person name="Turgeon B.G."/>
            <person name="Goodwin S.B."/>
            <person name="Spatafora J.W."/>
            <person name="Crous P.W."/>
            <person name="Grigoriev I.V."/>
        </authorList>
    </citation>
    <scope>NUCLEOTIDE SEQUENCE</scope>
    <source>
        <strain evidence="1">P77</strain>
    </source>
</reference>
<evidence type="ECO:0000313" key="1">
    <source>
        <dbReference type="EMBL" id="KAF1828387.1"/>
    </source>
</evidence>
<organism evidence="1 2">
    <name type="scientific">Decorospora gaudefroyi</name>
    <dbReference type="NCBI Taxonomy" id="184978"/>
    <lineage>
        <taxon>Eukaryota</taxon>
        <taxon>Fungi</taxon>
        <taxon>Dikarya</taxon>
        <taxon>Ascomycota</taxon>
        <taxon>Pezizomycotina</taxon>
        <taxon>Dothideomycetes</taxon>
        <taxon>Pleosporomycetidae</taxon>
        <taxon>Pleosporales</taxon>
        <taxon>Pleosporineae</taxon>
        <taxon>Pleosporaceae</taxon>
        <taxon>Decorospora</taxon>
    </lineage>
</organism>
<name>A0A6A5K1K0_9PLEO</name>
<dbReference type="AlphaFoldDB" id="A0A6A5K1K0"/>
<sequence length="176" mass="20178">MAPFYDPSAYDNLPLLADAGYMFEAKHGKNIIPEFRALFEKYGTERVFGLVLNHRHFNMSSNERLVKYAGTSVPWDSMLDKTQPTSWFVSEDNNCLPYEFHYSQDDNPNEEDSAPDNPKYSAFINSFNELLREKDALGLFGICRYPGDDFPGRVEITKGRANINFHPNDAPKFMTS</sequence>
<dbReference type="Proteomes" id="UP000800040">
    <property type="component" value="Unassembled WGS sequence"/>
</dbReference>
<keyword evidence="2" id="KW-1185">Reference proteome</keyword>
<dbReference type="EMBL" id="ML975558">
    <property type="protein sequence ID" value="KAF1828387.1"/>
    <property type="molecule type" value="Genomic_DNA"/>
</dbReference>
<proteinExistence type="predicted"/>
<protein>
    <submittedName>
        <fullName evidence="1">Uncharacterized protein</fullName>
    </submittedName>
</protein>
<gene>
    <name evidence="1" type="ORF">BDW02DRAFT_635210</name>
</gene>
<accession>A0A6A5K1K0</accession>
<dbReference type="OrthoDB" id="2322999at2759"/>